<dbReference type="EMBL" id="WIXE01013181">
    <property type="protein sequence ID" value="KAK5975312.1"/>
    <property type="molecule type" value="Genomic_DNA"/>
</dbReference>
<feature type="region of interest" description="Disordered" evidence="1">
    <location>
        <begin position="1"/>
        <end position="54"/>
    </location>
</feature>
<evidence type="ECO:0000256" key="1">
    <source>
        <dbReference type="SAM" id="MobiDB-lite"/>
    </source>
</evidence>
<comment type="caution">
    <text evidence="2">The sequence shown here is derived from an EMBL/GenBank/DDBJ whole genome shotgun (WGS) entry which is preliminary data.</text>
</comment>
<reference evidence="2 3" key="1">
    <citation type="submission" date="2019-10" db="EMBL/GenBank/DDBJ databases">
        <title>Assembly and Annotation for the nematode Trichostrongylus colubriformis.</title>
        <authorList>
            <person name="Martin J."/>
        </authorList>
    </citation>
    <scope>NUCLEOTIDE SEQUENCE [LARGE SCALE GENOMIC DNA]</scope>
    <source>
        <strain evidence="2">G859</strain>
        <tissue evidence="2">Whole worm</tissue>
    </source>
</reference>
<organism evidence="2 3">
    <name type="scientific">Trichostrongylus colubriformis</name>
    <name type="common">Black scour worm</name>
    <dbReference type="NCBI Taxonomy" id="6319"/>
    <lineage>
        <taxon>Eukaryota</taxon>
        <taxon>Metazoa</taxon>
        <taxon>Ecdysozoa</taxon>
        <taxon>Nematoda</taxon>
        <taxon>Chromadorea</taxon>
        <taxon>Rhabditida</taxon>
        <taxon>Rhabditina</taxon>
        <taxon>Rhabditomorpha</taxon>
        <taxon>Strongyloidea</taxon>
        <taxon>Trichostrongylidae</taxon>
        <taxon>Trichostrongylus</taxon>
    </lineage>
</organism>
<evidence type="ECO:0000313" key="3">
    <source>
        <dbReference type="Proteomes" id="UP001331761"/>
    </source>
</evidence>
<dbReference type="AlphaFoldDB" id="A0AAN8FJJ8"/>
<proteinExistence type="predicted"/>
<sequence length="86" mass="10091">MADEHYMNENGVGNNPSYHDYHIQQQHQHQQQLQQQQQQRNVQMSRPVLQNEPSVSIVRDDIQRPLSTMQQNLLQGITQPAQTFIV</sequence>
<name>A0AAN8FJJ8_TRICO</name>
<dbReference type="Proteomes" id="UP001331761">
    <property type="component" value="Unassembled WGS sequence"/>
</dbReference>
<keyword evidence="3" id="KW-1185">Reference proteome</keyword>
<accession>A0AAN8FJJ8</accession>
<feature type="compositionally biased region" description="Low complexity" evidence="1">
    <location>
        <begin position="24"/>
        <end position="39"/>
    </location>
</feature>
<gene>
    <name evidence="2" type="ORF">GCK32_019282</name>
</gene>
<evidence type="ECO:0000313" key="2">
    <source>
        <dbReference type="EMBL" id="KAK5975312.1"/>
    </source>
</evidence>
<protein>
    <submittedName>
        <fullName evidence="2">Uncharacterized protein</fullName>
    </submittedName>
</protein>